<evidence type="ECO:0000313" key="3">
    <source>
        <dbReference type="Proteomes" id="UP000002358"/>
    </source>
</evidence>
<dbReference type="SUPFAM" id="SSF50978">
    <property type="entry name" value="WD40 repeat-like"/>
    <property type="match status" value="1"/>
</dbReference>
<dbReference type="Gene3D" id="2.130.10.10">
    <property type="entry name" value="YVTN repeat-like/Quinoprotein amine dehydrogenase"/>
    <property type="match status" value="2"/>
</dbReference>
<protein>
    <recommendedName>
        <fullName evidence="1">DDB1- and CUL4-associated factor 12 beta-propeller domain-containing protein</fullName>
    </recommendedName>
</protein>
<dbReference type="EnsemblMetazoa" id="XM_031922113">
    <property type="protein sequence ID" value="XP_031777973"/>
    <property type="gene ID" value="LOC100680186"/>
</dbReference>
<dbReference type="OMA" id="WVNYFGR"/>
<evidence type="ECO:0000313" key="2">
    <source>
        <dbReference type="EnsemblMetazoa" id="XP_031777973"/>
    </source>
</evidence>
<dbReference type="InParanoid" id="A0A7M7PX57"/>
<dbReference type="InterPro" id="IPR056151">
    <property type="entry name" value="Beta-prop_DCAF12"/>
</dbReference>
<dbReference type="InterPro" id="IPR036322">
    <property type="entry name" value="WD40_repeat_dom_sf"/>
</dbReference>
<dbReference type="SMART" id="SM00320">
    <property type="entry name" value="WD40"/>
    <property type="match status" value="4"/>
</dbReference>
<dbReference type="PANTHER" id="PTHR19855">
    <property type="entry name" value="WD40 REPEAT PROTEIN 12, 37"/>
    <property type="match status" value="1"/>
</dbReference>
<dbReference type="InterPro" id="IPR001680">
    <property type="entry name" value="WD40_rpt"/>
</dbReference>
<dbReference type="PANTHER" id="PTHR19855:SF11">
    <property type="entry name" value="RIBOSOME BIOGENESIS PROTEIN WDR12"/>
    <property type="match status" value="1"/>
</dbReference>
<dbReference type="Proteomes" id="UP000002358">
    <property type="component" value="Chromosome 1"/>
</dbReference>
<evidence type="ECO:0000259" key="1">
    <source>
        <dbReference type="Pfam" id="PF23760"/>
    </source>
</evidence>
<dbReference type="OrthoDB" id="9610195at2759"/>
<dbReference type="RefSeq" id="XP_031777973.1">
    <property type="nucleotide sequence ID" value="XM_031922113.1"/>
</dbReference>
<dbReference type="GeneID" id="100680186"/>
<sequence>MAETQRVSSYGRYPSCTNRSRLFRRNCTNLLSRIYRHRHEEQDCNFMTYDSSDDEMDQLDWENVIGNKYFRTSFNIVDYVKSRESNVREIRKFNREYSSRHVLSFNLLKEHLIRLGKVDKVLSSQWLDDRHVVFGTKCHKLMVYDVKTRNSIRVPLLQGQSREDEDDALFGIHSVRINATRTLLATVGKSSQEIAVYRLPSLDPVCVGGQAHGLPVYDMCWLDDEFLVSCSQDAKMALWRVDNTSNEANQLSTRFIQPVSAKSDKSMNQWLRSIVFDKANNEISVVSTAGYMHIWSAGNFKQKMSRKLCIGQTYRDICLAGNENGLYAVGCRPYTLLMDARTLQPIKKIQLRFGRNGVKSLSFHDWILTIGTGNGTLEFYDIKAQKYLESAVNPGQLVMLRRSRNSMPPDENRNVQISLENSPAILTHSYDQSCMRIFAAGGPFGADSYGSYVALWQ</sequence>
<name>A0A7M7PX57_NASVI</name>
<dbReference type="AlphaFoldDB" id="A0A7M7PX57"/>
<dbReference type="SMR" id="A0A7M7PX57"/>
<accession>A0A7M7PX57</accession>
<feature type="domain" description="DDB1- and CUL4-associated factor 12 beta-propeller" evidence="1">
    <location>
        <begin position="106"/>
        <end position="456"/>
    </location>
</feature>
<keyword evidence="3" id="KW-1185">Reference proteome</keyword>
<dbReference type="InterPro" id="IPR015943">
    <property type="entry name" value="WD40/YVTN_repeat-like_dom_sf"/>
</dbReference>
<organism evidence="2 3">
    <name type="scientific">Nasonia vitripennis</name>
    <name type="common">Parasitic wasp</name>
    <dbReference type="NCBI Taxonomy" id="7425"/>
    <lineage>
        <taxon>Eukaryota</taxon>
        <taxon>Metazoa</taxon>
        <taxon>Ecdysozoa</taxon>
        <taxon>Arthropoda</taxon>
        <taxon>Hexapoda</taxon>
        <taxon>Insecta</taxon>
        <taxon>Pterygota</taxon>
        <taxon>Neoptera</taxon>
        <taxon>Endopterygota</taxon>
        <taxon>Hymenoptera</taxon>
        <taxon>Apocrita</taxon>
        <taxon>Proctotrupomorpha</taxon>
        <taxon>Chalcidoidea</taxon>
        <taxon>Pteromalidae</taxon>
        <taxon>Pteromalinae</taxon>
        <taxon>Nasonia</taxon>
    </lineage>
</organism>
<reference evidence="2" key="1">
    <citation type="submission" date="2021-01" db="UniProtKB">
        <authorList>
            <consortium name="EnsemblMetazoa"/>
        </authorList>
    </citation>
    <scope>IDENTIFICATION</scope>
</reference>
<dbReference type="Pfam" id="PF23760">
    <property type="entry name" value="Beta-prop_DCAF12"/>
    <property type="match status" value="1"/>
</dbReference>
<proteinExistence type="predicted"/>